<dbReference type="OrthoDB" id="1906115at2759"/>
<dbReference type="AlphaFoldDB" id="A0A9J5WUG2"/>
<comment type="caution">
    <text evidence="1">The sequence shown here is derived from an EMBL/GenBank/DDBJ whole genome shotgun (WGS) entry which is preliminary data.</text>
</comment>
<organism evidence="1 2">
    <name type="scientific">Solanum commersonii</name>
    <name type="common">Commerson's wild potato</name>
    <name type="synonym">Commerson's nightshade</name>
    <dbReference type="NCBI Taxonomy" id="4109"/>
    <lineage>
        <taxon>Eukaryota</taxon>
        <taxon>Viridiplantae</taxon>
        <taxon>Streptophyta</taxon>
        <taxon>Embryophyta</taxon>
        <taxon>Tracheophyta</taxon>
        <taxon>Spermatophyta</taxon>
        <taxon>Magnoliopsida</taxon>
        <taxon>eudicotyledons</taxon>
        <taxon>Gunneridae</taxon>
        <taxon>Pentapetalae</taxon>
        <taxon>asterids</taxon>
        <taxon>lamiids</taxon>
        <taxon>Solanales</taxon>
        <taxon>Solanaceae</taxon>
        <taxon>Solanoideae</taxon>
        <taxon>Solaneae</taxon>
        <taxon>Solanum</taxon>
    </lineage>
</organism>
<gene>
    <name evidence="1" type="ORF">H5410_050118</name>
</gene>
<keyword evidence="2" id="KW-1185">Reference proteome</keyword>
<accession>A0A9J5WUG2</accession>
<sequence length="127" mass="15020">MAEFSSCIEELELLDPLLFGGSFTWRRGDNHRIASRIERFLHYLWKLGAEKNHIVNLKHGRWKLRDSERGRPGYVLADKLKMLKGKLNEWSKNNRGNLKKRKEGILNQFSSWEAIQEQRNLSNDELL</sequence>
<evidence type="ECO:0000313" key="1">
    <source>
        <dbReference type="EMBL" id="KAG5579491.1"/>
    </source>
</evidence>
<dbReference type="Proteomes" id="UP000824120">
    <property type="component" value="Chromosome 10"/>
</dbReference>
<evidence type="ECO:0000313" key="2">
    <source>
        <dbReference type="Proteomes" id="UP000824120"/>
    </source>
</evidence>
<name>A0A9J5WUG2_SOLCO</name>
<dbReference type="EMBL" id="JACXVP010000010">
    <property type="protein sequence ID" value="KAG5579491.1"/>
    <property type="molecule type" value="Genomic_DNA"/>
</dbReference>
<reference evidence="1 2" key="1">
    <citation type="submission" date="2020-09" db="EMBL/GenBank/DDBJ databases">
        <title>De no assembly of potato wild relative species, Solanum commersonii.</title>
        <authorList>
            <person name="Cho K."/>
        </authorList>
    </citation>
    <scope>NUCLEOTIDE SEQUENCE [LARGE SCALE GENOMIC DNA]</scope>
    <source>
        <strain evidence="1">LZ3.2</strain>
        <tissue evidence="1">Leaf</tissue>
    </source>
</reference>
<protein>
    <submittedName>
        <fullName evidence="1">Uncharacterized protein</fullName>
    </submittedName>
</protein>
<proteinExistence type="predicted"/>